<dbReference type="EMBL" id="UINC01139888">
    <property type="protein sequence ID" value="SVD26711.1"/>
    <property type="molecule type" value="Genomic_DNA"/>
</dbReference>
<feature type="transmembrane region" description="Helical" evidence="1">
    <location>
        <begin position="6"/>
        <end position="39"/>
    </location>
</feature>
<keyword evidence="1" id="KW-1133">Transmembrane helix</keyword>
<evidence type="ECO:0000313" key="2">
    <source>
        <dbReference type="EMBL" id="SVD26711.1"/>
    </source>
</evidence>
<protein>
    <submittedName>
        <fullName evidence="2">Uncharacterized protein</fullName>
    </submittedName>
</protein>
<feature type="transmembrane region" description="Helical" evidence="1">
    <location>
        <begin position="51"/>
        <end position="71"/>
    </location>
</feature>
<keyword evidence="1" id="KW-0472">Membrane</keyword>
<sequence length="77" mass="8133">MLWIIRALFIIVGIVSGTIVSGTSGGIIAFFAVAILIGIEIYIKQSPIADIFDCLVGLALGIIIAGLLIYITSRLVK</sequence>
<proteinExistence type="predicted"/>
<feature type="non-terminal residue" evidence="2">
    <location>
        <position position="77"/>
    </location>
</feature>
<name>A0A382TYZ1_9ZZZZ</name>
<keyword evidence="1" id="KW-0812">Transmembrane</keyword>
<gene>
    <name evidence="2" type="ORF">METZ01_LOCUS379565</name>
</gene>
<dbReference type="AlphaFoldDB" id="A0A382TYZ1"/>
<accession>A0A382TYZ1</accession>
<reference evidence="2" key="1">
    <citation type="submission" date="2018-05" db="EMBL/GenBank/DDBJ databases">
        <authorList>
            <person name="Lanie J.A."/>
            <person name="Ng W.-L."/>
            <person name="Kazmierczak K.M."/>
            <person name="Andrzejewski T.M."/>
            <person name="Davidsen T.M."/>
            <person name="Wayne K.J."/>
            <person name="Tettelin H."/>
            <person name="Glass J.I."/>
            <person name="Rusch D."/>
            <person name="Podicherti R."/>
            <person name="Tsui H.-C.T."/>
            <person name="Winkler M.E."/>
        </authorList>
    </citation>
    <scope>NUCLEOTIDE SEQUENCE</scope>
</reference>
<evidence type="ECO:0000256" key="1">
    <source>
        <dbReference type="SAM" id="Phobius"/>
    </source>
</evidence>
<organism evidence="2">
    <name type="scientific">marine metagenome</name>
    <dbReference type="NCBI Taxonomy" id="408172"/>
    <lineage>
        <taxon>unclassified sequences</taxon>
        <taxon>metagenomes</taxon>
        <taxon>ecological metagenomes</taxon>
    </lineage>
</organism>